<feature type="transmembrane region" description="Helical" evidence="11">
    <location>
        <begin position="153"/>
        <end position="178"/>
    </location>
</feature>
<dbReference type="GO" id="GO:0005524">
    <property type="term" value="F:ATP binding"/>
    <property type="evidence" value="ECO:0007669"/>
    <property type="project" value="UniProtKB-KW"/>
</dbReference>
<comment type="catalytic activity">
    <reaction evidence="11">
        <text>L-cysteinyl-[protein] + hexadecanoyl-CoA = S-hexadecanoyl-L-cysteinyl-[protein] + CoA</text>
        <dbReference type="Rhea" id="RHEA:36683"/>
        <dbReference type="Rhea" id="RHEA-COMP:10131"/>
        <dbReference type="Rhea" id="RHEA-COMP:11032"/>
        <dbReference type="ChEBI" id="CHEBI:29950"/>
        <dbReference type="ChEBI" id="CHEBI:57287"/>
        <dbReference type="ChEBI" id="CHEBI:57379"/>
        <dbReference type="ChEBI" id="CHEBI:74151"/>
        <dbReference type="EC" id="2.3.1.225"/>
    </reaction>
</comment>
<dbReference type="VEuPathDB" id="FungiDB:H257_11205"/>
<keyword evidence="8" id="KW-0067">ATP-binding</keyword>
<dbReference type="GO" id="GO:0008531">
    <property type="term" value="F:riboflavin kinase activity"/>
    <property type="evidence" value="ECO:0007669"/>
    <property type="project" value="InterPro"/>
</dbReference>
<evidence type="ECO:0000259" key="12">
    <source>
        <dbReference type="SMART" id="SM00904"/>
    </source>
</evidence>
<evidence type="ECO:0000256" key="11">
    <source>
        <dbReference type="RuleBase" id="RU079119"/>
    </source>
</evidence>
<evidence type="ECO:0000256" key="4">
    <source>
        <dbReference type="ARBA" id="ARBA00022643"/>
    </source>
</evidence>
<dbReference type="SUPFAM" id="SSF82114">
    <property type="entry name" value="Riboflavin kinase-like"/>
    <property type="match status" value="1"/>
</dbReference>
<evidence type="ECO:0000256" key="8">
    <source>
        <dbReference type="ARBA" id="ARBA00022840"/>
    </source>
</evidence>
<dbReference type="GO" id="GO:0009231">
    <property type="term" value="P:riboflavin biosynthetic process"/>
    <property type="evidence" value="ECO:0007669"/>
    <property type="project" value="InterPro"/>
</dbReference>
<comment type="similarity">
    <text evidence="11">Belongs to the DHHC palmitoyltransferase family.</text>
</comment>
<dbReference type="Pfam" id="PF01529">
    <property type="entry name" value="DHHC"/>
    <property type="match status" value="1"/>
</dbReference>
<keyword evidence="10 11" id="KW-0472">Membrane</keyword>
<dbReference type="GO" id="GO:0016020">
    <property type="term" value="C:membrane"/>
    <property type="evidence" value="ECO:0007669"/>
    <property type="project" value="UniProtKB-SubCell"/>
</dbReference>
<comment type="domain">
    <text evidence="11">The DHHC domain is required for palmitoyltransferase activity.</text>
</comment>
<dbReference type="AlphaFoldDB" id="A0A3R7B516"/>
<accession>A0A3R7B516</accession>
<proteinExistence type="inferred from homology"/>
<dbReference type="Pfam" id="PF01687">
    <property type="entry name" value="Flavokinase"/>
    <property type="match status" value="1"/>
</dbReference>
<dbReference type="Gene3D" id="2.40.30.30">
    <property type="entry name" value="Riboflavin kinase-like"/>
    <property type="match status" value="1"/>
</dbReference>
<dbReference type="PANTHER" id="PTHR22749">
    <property type="entry name" value="RIBOFLAVIN KINASE/FMN ADENYLYLTRANSFERASE"/>
    <property type="match status" value="1"/>
</dbReference>
<evidence type="ECO:0000313" key="13">
    <source>
        <dbReference type="EMBL" id="RHY98002.1"/>
    </source>
</evidence>
<evidence type="ECO:0000256" key="6">
    <source>
        <dbReference type="ARBA" id="ARBA00022692"/>
    </source>
</evidence>
<dbReference type="UniPathway" id="UPA00276">
    <property type="reaction ID" value="UER00406"/>
</dbReference>
<dbReference type="FunFam" id="2.40.30.30:FF:000005">
    <property type="entry name" value="Haloacid dehalogenase-like hydrolase domain-containing protein 1A"/>
    <property type="match status" value="1"/>
</dbReference>
<protein>
    <recommendedName>
        <fullName evidence="11">Palmitoyltransferase</fullName>
        <ecNumber evidence="11">2.3.1.225</ecNumber>
    </recommendedName>
</protein>
<organism evidence="13 14">
    <name type="scientific">Aphanomyces astaci</name>
    <name type="common">Crayfish plague agent</name>
    <dbReference type="NCBI Taxonomy" id="112090"/>
    <lineage>
        <taxon>Eukaryota</taxon>
        <taxon>Sar</taxon>
        <taxon>Stramenopiles</taxon>
        <taxon>Oomycota</taxon>
        <taxon>Saprolegniomycetes</taxon>
        <taxon>Saprolegniales</taxon>
        <taxon>Verrucalvaceae</taxon>
        <taxon>Aphanomyces</taxon>
    </lineage>
</organism>
<evidence type="ECO:0000256" key="9">
    <source>
        <dbReference type="ARBA" id="ARBA00022989"/>
    </source>
</evidence>
<evidence type="ECO:0000256" key="7">
    <source>
        <dbReference type="ARBA" id="ARBA00022741"/>
    </source>
</evidence>
<dbReference type="PANTHER" id="PTHR22749:SF6">
    <property type="entry name" value="RIBOFLAVIN KINASE"/>
    <property type="match status" value="1"/>
</dbReference>
<feature type="transmembrane region" description="Helical" evidence="11">
    <location>
        <begin position="110"/>
        <end position="133"/>
    </location>
</feature>
<sequence>MNAVCYVVLQRSSPGFVLPQEEEKRLEDDYGIDGGVFHHDDTSDSLLDVEVAHVDRRHYSTIADDVSSSMTTSTLLATYFVHFCLLHVALHQSFSCVCAGVCVGRDNHRLFVLYMLTQSLEAIWGMGIASFGMRMNDETDDDNSLEKWLRDSIPFMLLVVFGFLVFLIAFGLLCYHVYLISTNQTRTQQTTNMQEVTPFRLTATVVAGFGRGGKQLGCPTANLSSEELGDLLHDIPTGIYCGWATVDGQGPYKAVASVGWNPFFQNKEKTIEPHLLHEFTSDFYGATLNLVLVGYLRPEENYPSLEALVDAIQADISQSRAWLDEPHAQTFKADTLLQSTPSAL</sequence>
<evidence type="ECO:0000256" key="1">
    <source>
        <dbReference type="ARBA" id="ARBA00004141"/>
    </source>
</evidence>
<comment type="caution">
    <text evidence="13">The sequence shown here is derived from an EMBL/GenBank/DDBJ whole genome shotgun (WGS) entry which is preliminary data.</text>
</comment>
<keyword evidence="7" id="KW-0547">Nucleotide-binding</keyword>
<evidence type="ECO:0000256" key="2">
    <source>
        <dbReference type="ARBA" id="ARBA00005201"/>
    </source>
</evidence>
<dbReference type="SMART" id="SM00904">
    <property type="entry name" value="Flavokinase"/>
    <property type="match status" value="1"/>
</dbReference>
<dbReference type="GO" id="GO:0019706">
    <property type="term" value="F:protein-cysteine S-palmitoyltransferase activity"/>
    <property type="evidence" value="ECO:0007669"/>
    <property type="project" value="UniProtKB-EC"/>
</dbReference>
<dbReference type="VEuPathDB" id="FungiDB:H257_11206"/>
<keyword evidence="9 11" id="KW-1133">Transmembrane helix</keyword>
<dbReference type="EMBL" id="QUTG01002009">
    <property type="protein sequence ID" value="RHY98002.1"/>
    <property type="molecule type" value="Genomic_DNA"/>
</dbReference>
<dbReference type="GO" id="GO:0009398">
    <property type="term" value="P:FMN biosynthetic process"/>
    <property type="evidence" value="ECO:0007669"/>
    <property type="project" value="UniProtKB-UniPathway"/>
</dbReference>
<gene>
    <name evidence="13" type="ORF">DYB35_002548</name>
</gene>
<evidence type="ECO:0000256" key="10">
    <source>
        <dbReference type="ARBA" id="ARBA00023136"/>
    </source>
</evidence>
<reference evidence="13 14" key="1">
    <citation type="submission" date="2018-08" db="EMBL/GenBank/DDBJ databases">
        <title>Aphanomyces genome sequencing and annotation.</title>
        <authorList>
            <person name="Minardi D."/>
            <person name="Oidtmann B."/>
            <person name="Van Der Giezen M."/>
            <person name="Studholme D.J."/>
        </authorList>
    </citation>
    <scope>NUCLEOTIDE SEQUENCE [LARGE SCALE GENOMIC DNA]</scope>
    <source>
        <strain evidence="13 14">Sv</strain>
    </source>
</reference>
<feature type="transmembrane region" description="Helical" evidence="11">
    <location>
        <begin position="79"/>
        <end position="103"/>
    </location>
</feature>
<dbReference type="Proteomes" id="UP000285712">
    <property type="component" value="Unassembled WGS sequence"/>
</dbReference>
<dbReference type="InterPro" id="IPR001594">
    <property type="entry name" value="Palmitoyltrfase_DHHC"/>
</dbReference>
<name>A0A3R7B516_APHAT</name>
<evidence type="ECO:0000256" key="5">
    <source>
        <dbReference type="ARBA" id="ARBA00022679"/>
    </source>
</evidence>
<evidence type="ECO:0000313" key="14">
    <source>
        <dbReference type="Proteomes" id="UP000285712"/>
    </source>
</evidence>
<dbReference type="InterPro" id="IPR023465">
    <property type="entry name" value="Riboflavin_kinase_dom_sf"/>
</dbReference>
<keyword evidence="4" id="KW-0288">FMN</keyword>
<dbReference type="InterPro" id="IPR023468">
    <property type="entry name" value="Riboflavin_kinase"/>
</dbReference>
<keyword evidence="11" id="KW-0012">Acyltransferase</keyword>
<feature type="domain" description="Riboflavin kinase" evidence="12">
    <location>
        <begin position="198"/>
        <end position="324"/>
    </location>
</feature>
<dbReference type="InterPro" id="IPR015865">
    <property type="entry name" value="Riboflavin_kinase_bac/euk"/>
</dbReference>
<keyword evidence="3" id="KW-0285">Flavoprotein</keyword>
<keyword evidence="5 11" id="KW-0808">Transferase</keyword>
<comment type="pathway">
    <text evidence="2">Cofactor biosynthesis; FMN biosynthesis; FMN from riboflavin (ATP route): step 1/1.</text>
</comment>
<comment type="subcellular location">
    <subcellularLocation>
        <location evidence="1">Membrane</location>
        <topology evidence="1">Multi-pass membrane protein</topology>
    </subcellularLocation>
</comment>
<keyword evidence="6 11" id="KW-0812">Transmembrane</keyword>
<dbReference type="EC" id="2.3.1.225" evidence="11"/>
<evidence type="ECO:0000256" key="3">
    <source>
        <dbReference type="ARBA" id="ARBA00022630"/>
    </source>
</evidence>